<evidence type="ECO:0000313" key="1">
    <source>
        <dbReference type="EMBL" id="EIY96287.1"/>
    </source>
</evidence>
<sequence length="74" mass="8465">MDSCEKISNSITAAKELIENEARSLAALHKAKQLEKELRKSGKLFRIPTINGIIETTSPEKYIEYNNQFKIKLK</sequence>
<evidence type="ECO:0000313" key="2">
    <source>
        <dbReference type="Proteomes" id="UP000003879"/>
    </source>
</evidence>
<name>A0A0E2APP6_BACFG</name>
<gene>
    <name evidence="1" type="ORF">HMPREF1056_02175</name>
</gene>
<dbReference type="AlphaFoldDB" id="A0A0E2APP6"/>
<dbReference type="HOGENOM" id="CLU_2679954_0_0_10"/>
<accession>A0A0E2APP6</accession>
<dbReference type="EMBL" id="AGXN01000012">
    <property type="protein sequence ID" value="EIY96287.1"/>
    <property type="molecule type" value="Genomic_DNA"/>
</dbReference>
<dbReference type="Proteomes" id="UP000003879">
    <property type="component" value="Unassembled WGS sequence"/>
</dbReference>
<dbReference type="PATRIC" id="fig|997883.3.peg.2273"/>
<protein>
    <submittedName>
        <fullName evidence="1">Uncharacterized protein</fullName>
    </submittedName>
</protein>
<dbReference type="RefSeq" id="WP_005794304.1">
    <property type="nucleotide sequence ID" value="NZ_JH724215.1"/>
</dbReference>
<organism evidence="1 2">
    <name type="scientific">Bacteroides fragilis CL07T12C05</name>
    <dbReference type="NCBI Taxonomy" id="997883"/>
    <lineage>
        <taxon>Bacteria</taxon>
        <taxon>Pseudomonadati</taxon>
        <taxon>Bacteroidota</taxon>
        <taxon>Bacteroidia</taxon>
        <taxon>Bacteroidales</taxon>
        <taxon>Bacteroidaceae</taxon>
        <taxon>Bacteroides</taxon>
    </lineage>
</organism>
<proteinExistence type="predicted"/>
<comment type="caution">
    <text evidence="1">The sequence shown here is derived from an EMBL/GenBank/DDBJ whole genome shotgun (WGS) entry which is preliminary data.</text>
</comment>
<reference evidence="1 2" key="1">
    <citation type="submission" date="2012-02" db="EMBL/GenBank/DDBJ databases">
        <title>The Genome Sequence of Bacteroides fragilis CL07T12C05.</title>
        <authorList>
            <consortium name="The Broad Institute Genome Sequencing Platform"/>
            <person name="Earl A."/>
            <person name="Ward D."/>
            <person name="Feldgarden M."/>
            <person name="Gevers D."/>
            <person name="Zitomersky N.L."/>
            <person name="Coyne M.J."/>
            <person name="Comstock L.E."/>
            <person name="Young S.K."/>
            <person name="Zeng Q."/>
            <person name="Gargeya S."/>
            <person name="Fitzgerald M."/>
            <person name="Haas B."/>
            <person name="Abouelleil A."/>
            <person name="Alvarado L."/>
            <person name="Arachchi H.M."/>
            <person name="Berlin A."/>
            <person name="Chapman S.B."/>
            <person name="Gearin G."/>
            <person name="Goldberg J."/>
            <person name="Griggs A."/>
            <person name="Gujja S."/>
            <person name="Hansen M."/>
            <person name="Heiman D."/>
            <person name="Howarth C."/>
            <person name="Larimer J."/>
            <person name="Lui A."/>
            <person name="MacDonald P.J.P."/>
            <person name="McCowen C."/>
            <person name="Montmayeur A."/>
            <person name="Murphy C."/>
            <person name="Neiman D."/>
            <person name="Pearson M."/>
            <person name="Priest M."/>
            <person name="Roberts A."/>
            <person name="Saif S."/>
            <person name="Shea T."/>
            <person name="Sisk P."/>
            <person name="Stolte C."/>
            <person name="Sykes S."/>
            <person name="Wortman J."/>
            <person name="Nusbaum C."/>
            <person name="Birren B."/>
        </authorList>
    </citation>
    <scope>NUCLEOTIDE SEQUENCE [LARGE SCALE GENOMIC DNA]</scope>
    <source>
        <strain evidence="1 2">CL07T12C05</strain>
    </source>
</reference>